<dbReference type="OrthoDB" id="9802028at2"/>
<feature type="domain" description="Pyridine nucleotide-disulphide oxidoreductase dimerisation" evidence="8">
    <location>
        <begin position="332"/>
        <end position="429"/>
    </location>
</feature>
<evidence type="ECO:0000313" key="11">
    <source>
        <dbReference type="Proteomes" id="UP000199589"/>
    </source>
</evidence>
<dbReference type="PANTHER" id="PTHR43429:SF1">
    <property type="entry name" value="NAD(P)H SULFUR OXIDOREDUCTASE (COA-DEPENDENT)"/>
    <property type="match status" value="1"/>
</dbReference>
<dbReference type="SUPFAM" id="SSF51905">
    <property type="entry name" value="FAD/NAD(P)-binding domain"/>
    <property type="match status" value="1"/>
</dbReference>
<evidence type="ECO:0000313" key="10">
    <source>
        <dbReference type="EMBL" id="SFK42758.1"/>
    </source>
</evidence>
<feature type="domain" description="FAD/NAD(P)-binding" evidence="9">
    <location>
        <begin position="1"/>
        <end position="306"/>
    </location>
</feature>
<dbReference type="GO" id="GO:0016491">
    <property type="term" value="F:oxidoreductase activity"/>
    <property type="evidence" value="ECO:0007669"/>
    <property type="project" value="UniProtKB-KW"/>
</dbReference>
<dbReference type="Proteomes" id="UP000199589">
    <property type="component" value="Unassembled WGS sequence"/>
</dbReference>
<keyword evidence="5" id="KW-0560">Oxidoreductase</keyword>
<dbReference type="SUPFAM" id="SSF55424">
    <property type="entry name" value="FAD/NAD-linked reductases, dimerisation (C-terminal) domain"/>
    <property type="match status" value="1"/>
</dbReference>
<evidence type="ECO:0000256" key="6">
    <source>
        <dbReference type="ARBA" id="ARBA00023097"/>
    </source>
</evidence>
<gene>
    <name evidence="10" type="ORF">SAMN04488569_103310</name>
</gene>
<accession>A0A1I3ZF25</accession>
<evidence type="ECO:0000256" key="3">
    <source>
        <dbReference type="ARBA" id="ARBA00022630"/>
    </source>
</evidence>
<evidence type="ECO:0000256" key="4">
    <source>
        <dbReference type="ARBA" id="ARBA00022827"/>
    </source>
</evidence>
<keyword evidence="3" id="KW-0285">Flavoprotein</keyword>
<organism evidence="10 11">
    <name type="scientific">Marinilactibacillus piezotolerans</name>
    <dbReference type="NCBI Taxonomy" id="258723"/>
    <lineage>
        <taxon>Bacteria</taxon>
        <taxon>Bacillati</taxon>
        <taxon>Bacillota</taxon>
        <taxon>Bacilli</taxon>
        <taxon>Lactobacillales</taxon>
        <taxon>Carnobacteriaceae</taxon>
        <taxon>Marinilactibacillus</taxon>
    </lineage>
</organism>
<dbReference type="PRINTS" id="PR00411">
    <property type="entry name" value="PNDRDTASEI"/>
</dbReference>
<dbReference type="InterPro" id="IPR016156">
    <property type="entry name" value="FAD/NAD-linked_Rdtase_dimer_sf"/>
</dbReference>
<reference evidence="11" key="1">
    <citation type="submission" date="2016-10" db="EMBL/GenBank/DDBJ databases">
        <authorList>
            <person name="Varghese N."/>
            <person name="Submissions S."/>
        </authorList>
    </citation>
    <scope>NUCLEOTIDE SEQUENCE [LARGE SCALE GENOMIC DNA]</scope>
    <source>
        <strain evidence="11">DSM 16108</strain>
    </source>
</reference>
<dbReference type="PANTHER" id="PTHR43429">
    <property type="entry name" value="PYRIDINE NUCLEOTIDE-DISULFIDE OXIDOREDUCTASE DOMAIN-CONTAINING"/>
    <property type="match status" value="1"/>
</dbReference>
<keyword evidence="6" id="KW-0558">Oxidation</keyword>
<name>A0A1I3ZF25_9LACT</name>
<dbReference type="Pfam" id="PF07992">
    <property type="entry name" value="Pyr_redox_2"/>
    <property type="match status" value="1"/>
</dbReference>
<dbReference type="InterPro" id="IPR050260">
    <property type="entry name" value="FAD-bd_OxRdtase"/>
</dbReference>
<comment type="cofactor">
    <cofactor evidence="1">
        <name>FAD</name>
        <dbReference type="ChEBI" id="CHEBI:57692"/>
    </cofactor>
</comment>
<dbReference type="STRING" id="258723.GCA_900169305_00898"/>
<keyword evidence="7" id="KW-0676">Redox-active center</keyword>
<keyword evidence="11" id="KW-1185">Reference proteome</keyword>
<dbReference type="RefSeq" id="WP_072695561.1">
    <property type="nucleotide sequence ID" value="NZ_FOSJ01000033.1"/>
</dbReference>
<evidence type="ECO:0000259" key="8">
    <source>
        <dbReference type="Pfam" id="PF02852"/>
    </source>
</evidence>
<evidence type="ECO:0000256" key="5">
    <source>
        <dbReference type="ARBA" id="ARBA00023002"/>
    </source>
</evidence>
<sequence length="459" mass="50155">MKVVVVGCTHAGTSAVKTILSENPEAEVTVYERNDNVSFLSCGIALFVGGVVKDPAGLFYSNPEELASFGAEVKMEHDVLNIDTKGKKLTVKDLKTGEETEDTFDKLVVTTGSWPIIPPIEGIQSKNVVLCKNYNQAKEIIARKEDKKKITVVGGGYIGIELVEAFAQDGKEVTLVDGLDRILNKYLDSEFTTVLEDDLRERGVKVQLNEMVQGFVDSEDGTTTTVKTSGGEYESELVILCVGFRPNTELVKGQVEMLGNGAIIVDNYMRTSNPDVFAAGDSCAVNYNPTGGHAYIPLATNAVRMGLLVGKNIKEPTMEYRGTQSTSGLHLFGWNIGSTGVSEASAPVMGLEARAVMFEDNYRPEFMPTNEKIMMKLVYEVGTKRIVGGQVMSKYDITQSANTLSLAIQNKMTIEDLALVDFFFQPVFDRPWNYLNLLGQAAMAHEAELEKESMNAGSN</sequence>
<dbReference type="Gene3D" id="3.50.50.60">
    <property type="entry name" value="FAD/NAD(P)-binding domain"/>
    <property type="match status" value="2"/>
</dbReference>
<dbReference type="Pfam" id="PF02852">
    <property type="entry name" value="Pyr_redox_dim"/>
    <property type="match status" value="1"/>
</dbReference>
<dbReference type="EMBL" id="FOSJ01000033">
    <property type="protein sequence ID" value="SFK42758.1"/>
    <property type="molecule type" value="Genomic_DNA"/>
</dbReference>
<evidence type="ECO:0000259" key="9">
    <source>
        <dbReference type="Pfam" id="PF07992"/>
    </source>
</evidence>
<evidence type="ECO:0000256" key="1">
    <source>
        <dbReference type="ARBA" id="ARBA00001974"/>
    </source>
</evidence>
<keyword evidence="4" id="KW-0274">FAD</keyword>
<dbReference type="AlphaFoldDB" id="A0A1I3ZF25"/>
<dbReference type="PRINTS" id="PR00368">
    <property type="entry name" value="FADPNR"/>
</dbReference>
<proteinExistence type="inferred from homology"/>
<dbReference type="Gene3D" id="3.30.390.30">
    <property type="match status" value="1"/>
</dbReference>
<dbReference type="InterPro" id="IPR004099">
    <property type="entry name" value="Pyr_nucl-diS_OxRdtase_dimer"/>
</dbReference>
<dbReference type="InterPro" id="IPR036188">
    <property type="entry name" value="FAD/NAD-bd_sf"/>
</dbReference>
<comment type="similarity">
    <text evidence="2">Belongs to the class-III pyridine nucleotide-disulfide oxidoreductase family.</text>
</comment>
<dbReference type="InterPro" id="IPR023753">
    <property type="entry name" value="FAD/NAD-binding_dom"/>
</dbReference>
<protein>
    <submittedName>
        <fullName evidence="10">NADPH-dependent 2,4-dienoyl-CoA reductase, sulfur reductase</fullName>
    </submittedName>
</protein>
<evidence type="ECO:0000256" key="7">
    <source>
        <dbReference type="ARBA" id="ARBA00023284"/>
    </source>
</evidence>
<evidence type="ECO:0000256" key="2">
    <source>
        <dbReference type="ARBA" id="ARBA00009130"/>
    </source>
</evidence>